<proteinExistence type="predicted"/>
<feature type="chain" id="PRO_5009110491" evidence="3">
    <location>
        <begin position="20"/>
        <end position="244"/>
    </location>
</feature>
<feature type="transmembrane region" description="Helical" evidence="2">
    <location>
        <begin position="148"/>
        <end position="169"/>
    </location>
</feature>
<keyword evidence="3" id="KW-0732">Signal</keyword>
<protein>
    <submittedName>
        <fullName evidence="4">Uncharacterized protein</fullName>
    </submittedName>
</protein>
<feature type="compositionally biased region" description="Low complexity" evidence="1">
    <location>
        <begin position="56"/>
        <end position="71"/>
    </location>
</feature>
<gene>
    <name evidence="4" type="ORF">YALI1_D16997g</name>
</gene>
<organism evidence="4 5">
    <name type="scientific">Yarrowia lipolytica</name>
    <name type="common">Candida lipolytica</name>
    <dbReference type="NCBI Taxonomy" id="4952"/>
    <lineage>
        <taxon>Eukaryota</taxon>
        <taxon>Fungi</taxon>
        <taxon>Dikarya</taxon>
        <taxon>Ascomycota</taxon>
        <taxon>Saccharomycotina</taxon>
        <taxon>Dipodascomycetes</taxon>
        <taxon>Dipodascales</taxon>
        <taxon>Dipodascales incertae sedis</taxon>
        <taxon>Yarrowia</taxon>
    </lineage>
</organism>
<feature type="region of interest" description="Disordered" evidence="1">
    <location>
        <begin position="38"/>
        <end position="71"/>
    </location>
</feature>
<evidence type="ECO:0000256" key="2">
    <source>
        <dbReference type="SAM" id="Phobius"/>
    </source>
</evidence>
<keyword evidence="2" id="KW-0812">Transmembrane</keyword>
<evidence type="ECO:0000256" key="3">
    <source>
        <dbReference type="SAM" id="SignalP"/>
    </source>
</evidence>
<dbReference type="RefSeq" id="XP_068138799.1">
    <property type="nucleotide sequence ID" value="XM_068282698.1"/>
</dbReference>
<keyword evidence="2" id="KW-0472">Membrane</keyword>
<evidence type="ECO:0000313" key="4">
    <source>
        <dbReference type="EMBL" id="AOW04032.1"/>
    </source>
</evidence>
<name>A0A1D8NEH6_YARLL</name>
<evidence type="ECO:0000256" key="1">
    <source>
        <dbReference type="SAM" id="MobiDB-lite"/>
    </source>
</evidence>
<dbReference type="EMBL" id="CP017556">
    <property type="protein sequence ID" value="AOW04032.1"/>
    <property type="molecule type" value="Genomic_DNA"/>
</dbReference>
<dbReference type="Proteomes" id="UP000182444">
    <property type="component" value="Chromosome 1D"/>
</dbReference>
<reference evidence="4 5" key="1">
    <citation type="journal article" date="2016" name="PLoS ONE">
        <title>Sequence Assembly of Yarrowia lipolytica Strain W29/CLIB89 Shows Transposable Element Diversity.</title>
        <authorList>
            <person name="Magnan C."/>
            <person name="Yu J."/>
            <person name="Chang I."/>
            <person name="Jahn E."/>
            <person name="Kanomata Y."/>
            <person name="Wu J."/>
            <person name="Zeller M."/>
            <person name="Oakes M."/>
            <person name="Baldi P."/>
            <person name="Sandmeyer S."/>
        </authorList>
    </citation>
    <scope>NUCLEOTIDE SEQUENCE [LARGE SCALE GENOMIC DNA]</scope>
    <source>
        <strain evidence="5">CLIB89(W29)</strain>
    </source>
</reference>
<dbReference type="GeneID" id="94583306"/>
<dbReference type="AlphaFoldDB" id="A0A1D8NEH6"/>
<feature type="compositionally biased region" description="Polar residues" evidence="1">
    <location>
        <begin position="38"/>
        <end position="52"/>
    </location>
</feature>
<sequence length="244" mass="28344">MWFLLIYWVFCFLLNRSQTYTVIRSSTKYTEIIIQNSKTPTNPRKSQKITIHQKQPETTSETTTKPTRNPDTTCFYPNPSDTYAKYGGVGCIWIIIMGVSDGGGTSTAKDDLLSGNDVYDGYDRYDNLYDEQFDSQYDNANDDIPMDVLIPLLISLWGLMSLCLCIYTHKFIWRSPAVSKLCMYVVLCSLVMFFATIIAFKPAHENDGWYYGPDSNWRRFNRRSYERWRRDNGDVELTWGAYKG</sequence>
<evidence type="ECO:0000313" key="5">
    <source>
        <dbReference type="Proteomes" id="UP000182444"/>
    </source>
</evidence>
<accession>A0A1D8NEH6</accession>
<keyword evidence="2" id="KW-1133">Transmembrane helix</keyword>
<feature type="transmembrane region" description="Helical" evidence="2">
    <location>
        <begin position="181"/>
        <end position="200"/>
    </location>
</feature>
<dbReference type="VEuPathDB" id="FungiDB:YALI1_D16997g"/>
<feature type="signal peptide" evidence="3">
    <location>
        <begin position="1"/>
        <end position="19"/>
    </location>
</feature>